<accession>K7YFZ4</accession>
<gene>
    <name evidence="1" type="ORF">CE11_00051</name>
</gene>
<name>K7YFZ4_9VIRU</name>
<dbReference type="Proteomes" id="UP000241137">
    <property type="component" value="Segment"/>
</dbReference>
<organism evidence="1 2">
    <name type="scientific">Megavirus courdo11</name>
    <dbReference type="NCBI Taxonomy" id="1128140"/>
    <lineage>
        <taxon>Viruses</taxon>
        <taxon>Varidnaviria</taxon>
        <taxon>Bamfordvirae</taxon>
        <taxon>Nucleocytoviricota</taxon>
        <taxon>Megaviricetes</taxon>
        <taxon>Imitervirales</taxon>
        <taxon>Mimiviridae</taxon>
        <taxon>Megamimivirinae</taxon>
        <taxon>Megavirus</taxon>
        <taxon>Megavirus chilense</taxon>
    </lineage>
</organism>
<protein>
    <submittedName>
        <fullName evidence="1">Uncharacterized protein</fullName>
    </submittedName>
</protein>
<proteinExistence type="predicted"/>
<reference evidence="1 2" key="1">
    <citation type="journal article" date="2014" name="Virus Genes">
        <title>Complete genome sequence of Courdo11 virus, a member of the family Mimiviridae.</title>
        <authorList>
            <person name="Yoosuf N."/>
            <person name="Pagnier I."/>
            <person name="Fournous G."/>
            <person name="Robert C."/>
            <person name="La Scola B."/>
            <person name="Raoult D."/>
            <person name="Colson P."/>
        </authorList>
    </citation>
    <scope>NUCLEOTIDE SEQUENCE [LARGE SCALE GENOMIC DNA]</scope>
</reference>
<sequence length="87" mass="10038">MQSSSTKYWIGPYGVLVPDSINLVVSEDGYNLMFQDGDITERGCCNPDPMNATIYKTNYAIYNEANGLWYYKEPKENDENDENEEHQ</sequence>
<evidence type="ECO:0000313" key="2">
    <source>
        <dbReference type="Proteomes" id="UP000241137"/>
    </source>
</evidence>
<evidence type="ECO:0000313" key="1">
    <source>
        <dbReference type="EMBL" id="AFX92084.1"/>
    </source>
</evidence>
<dbReference type="EMBL" id="JX975216">
    <property type="protein sequence ID" value="AFX92084.1"/>
    <property type="molecule type" value="Genomic_DNA"/>
</dbReference>